<evidence type="ECO:0000256" key="2">
    <source>
        <dbReference type="SAM" id="MobiDB-lite"/>
    </source>
</evidence>
<keyword evidence="1" id="KW-0238">DNA-binding</keyword>
<keyword evidence="1" id="KW-0548">Nucleotidyltransferase</keyword>
<dbReference type="GO" id="GO:0051539">
    <property type="term" value="F:4 iron, 4 sulfur cluster binding"/>
    <property type="evidence" value="ECO:0007669"/>
    <property type="project" value="UniProtKB-KW"/>
</dbReference>
<dbReference type="OMA" id="MYLLIHH"/>
<keyword evidence="1" id="KW-0862">Zinc</keyword>
<dbReference type="GO" id="GO:0000278">
    <property type="term" value="P:mitotic cell cycle"/>
    <property type="evidence" value="ECO:0007669"/>
    <property type="project" value="TreeGrafter"/>
</dbReference>
<dbReference type="GO" id="GO:0006287">
    <property type="term" value="P:base-excision repair, gap-filling"/>
    <property type="evidence" value="ECO:0007669"/>
    <property type="project" value="TreeGrafter"/>
</dbReference>
<evidence type="ECO:0000256" key="1">
    <source>
        <dbReference type="RuleBase" id="RU365029"/>
    </source>
</evidence>
<evidence type="ECO:0000259" key="3">
    <source>
        <dbReference type="SMART" id="SM01159"/>
    </source>
</evidence>
<dbReference type="InterPro" id="IPR029703">
    <property type="entry name" value="POL2"/>
</dbReference>
<dbReference type="GO" id="GO:0008270">
    <property type="term" value="F:zinc ion binding"/>
    <property type="evidence" value="ECO:0007669"/>
    <property type="project" value="UniProtKB-KW"/>
</dbReference>
<accession>K0TNP0</accession>
<dbReference type="GO" id="GO:0006297">
    <property type="term" value="P:nucleotide-excision repair, DNA gap filling"/>
    <property type="evidence" value="ECO:0007669"/>
    <property type="project" value="TreeGrafter"/>
</dbReference>
<dbReference type="Pfam" id="PF08490">
    <property type="entry name" value="DUF1744"/>
    <property type="match status" value="1"/>
</dbReference>
<keyword evidence="5" id="KW-1185">Reference proteome</keyword>
<comment type="cofactor">
    <cofactor evidence="1">
        <name>[4Fe-4S] cluster</name>
        <dbReference type="ChEBI" id="CHEBI:49883"/>
    </cofactor>
</comment>
<evidence type="ECO:0000313" key="4">
    <source>
        <dbReference type="EMBL" id="EJK73672.1"/>
    </source>
</evidence>
<keyword evidence="1" id="KW-0239">DNA-directed DNA polymerase</keyword>
<dbReference type="InterPro" id="IPR013697">
    <property type="entry name" value="DNA_pol_e_suA_C"/>
</dbReference>
<evidence type="ECO:0000313" key="5">
    <source>
        <dbReference type="Proteomes" id="UP000266841"/>
    </source>
</evidence>
<keyword evidence="1" id="KW-0408">Iron</keyword>
<dbReference type="SMART" id="SM01159">
    <property type="entry name" value="DUF1744"/>
    <property type="match status" value="1"/>
</dbReference>
<comment type="subcellular location">
    <subcellularLocation>
        <location evidence="1">Nucleus</location>
    </subcellularLocation>
</comment>
<dbReference type="Pfam" id="PF23250">
    <property type="entry name" value="zf_DPOE_2"/>
    <property type="match status" value="1"/>
</dbReference>
<dbReference type="OrthoDB" id="10060449at2759"/>
<dbReference type="GO" id="GO:0003887">
    <property type="term" value="F:DNA-directed DNA polymerase activity"/>
    <property type="evidence" value="ECO:0007669"/>
    <property type="project" value="UniProtKB-KW"/>
</dbReference>
<reference evidence="4 5" key="1">
    <citation type="journal article" date="2012" name="Genome Biol.">
        <title>Genome and low-iron response of an oceanic diatom adapted to chronic iron limitation.</title>
        <authorList>
            <person name="Lommer M."/>
            <person name="Specht M."/>
            <person name="Roy A.S."/>
            <person name="Kraemer L."/>
            <person name="Andreson R."/>
            <person name="Gutowska M.A."/>
            <person name="Wolf J."/>
            <person name="Bergner S.V."/>
            <person name="Schilhabel M.B."/>
            <person name="Klostermeier U.C."/>
            <person name="Beiko R.G."/>
            <person name="Rosenstiel P."/>
            <person name="Hippler M."/>
            <person name="Laroche J."/>
        </authorList>
    </citation>
    <scope>NUCLEOTIDE SEQUENCE [LARGE SCALE GENOMIC DNA]</scope>
    <source>
        <strain evidence="4 5">CCMP1005</strain>
    </source>
</reference>
<dbReference type="AlphaFoldDB" id="K0TNP0"/>
<proteinExistence type="inferred from homology"/>
<keyword evidence="1" id="KW-0235">DNA replication</keyword>
<feature type="region of interest" description="Disordered" evidence="2">
    <location>
        <begin position="269"/>
        <end position="292"/>
    </location>
</feature>
<keyword evidence="1" id="KW-0479">Metal-binding</keyword>
<dbReference type="PANTHER" id="PTHR10670">
    <property type="entry name" value="DNA POLYMERASE EPSILON CATALYTIC SUBUNIT A"/>
    <property type="match status" value="1"/>
</dbReference>
<dbReference type="PANTHER" id="PTHR10670:SF0">
    <property type="entry name" value="DNA POLYMERASE EPSILON CATALYTIC SUBUNIT A"/>
    <property type="match status" value="1"/>
</dbReference>
<sequence>GRAELGRRQGWWRGALFDTETSLPNAVISPSAPLGDEMSAAVSLPVLRSVVLSWLKDACQSNSRVADDLLHDVYRLVSSPDVLLNDPALHRVVHALMRTTFLRLLGELQRLGSTIVSADFHRVVIATGKSDLFDAREYVEFVISTILKRAGGGDGAAPAEGLGRISLRPNGFYSHYLFLDRNNFGGVHFEQRDVEDDEENELARLFNDNAVGAEDERRGGASIVPTVVCGWNIMQYLANDVAQDYFRTVIGRFSKDVFRKQLMIEQSSRTRKGLTVSPTSVRGADDDEDDADLSPQEQLLAYKRKMISKHFANYLTRAVGELIEDGGGPEAFPQLPGSHLRLTNPALEFVKNILVVLDLDPDTRQETTYLRKSLFAQIGIQEYSAVTKWRNPAASFVLPDVHCAECHECIDVDLCATPPDDDDGGPSGGRHWSCSNCGARYGSERVEGRLVEIVQRKCLRYQLQDVRRGYIADRPERSYQLGLQLAPPRTSNAAFEVRGRQTPEATPDDALATHHYLRWLRQGPVYESRLADLSIMYIYILFRVVFGQLSQASSSFVGLVR</sequence>
<organism evidence="4 5">
    <name type="scientific">Thalassiosira oceanica</name>
    <name type="common">Marine diatom</name>
    <dbReference type="NCBI Taxonomy" id="159749"/>
    <lineage>
        <taxon>Eukaryota</taxon>
        <taxon>Sar</taxon>
        <taxon>Stramenopiles</taxon>
        <taxon>Ochrophyta</taxon>
        <taxon>Bacillariophyta</taxon>
        <taxon>Coscinodiscophyceae</taxon>
        <taxon>Thalassiosirophycidae</taxon>
        <taxon>Thalassiosirales</taxon>
        <taxon>Thalassiosiraceae</taxon>
        <taxon>Thalassiosira</taxon>
    </lineage>
</organism>
<comment type="function">
    <text evidence="1">DNA polymerase II participates in chromosomal DNA replication.</text>
</comment>
<dbReference type="eggNOG" id="KOG1798">
    <property type="taxonomic scope" value="Eukaryota"/>
</dbReference>
<dbReference type="Proteomes" id="UP000266841">
    <property type="component" value="Unassembled WGS sequence"/>
</dbReference>
<gene>
    <name evidence="4" type="ORF">THAOC_04692</name>
</gene>
<feature type="non-terminal residue" evidence="4">
    <location>
        <position position="1"/>
    </location>
</feature>
<keyword evidence="1" id="KW-0411">Iron-sulfur</keyword>
<keyword evidence="1" id="KW-0004">4Fe-4S</keyword>
<comment type="caution">
    <text evidence="4">The sequence shown here is derived from an EMBL/GenBank/DDBJ whole genome shotgun (WGS) entry which is preliminary data.</text>
</comment>
<dbReference type="EMBL" id="AGNL01004314">
    <property type="protein sequence ID" value="EJK73672.1"/>
    <property type="molecule type" value="Genomic_DNA"/>
</dbReference>
<comment type="catalytic activity">
    <reaction evidence="1">
        <text>DNA(n) + a 2'-deoxyribonucleoside 5'-triphosphate = DNA(n+1) + diphosphate</text>
        <dbReference type="Rhea" id="RHEA:22508"/>
        <dbReference type="Rhea" id="RHEA-COMP:17339"/>
        <dbReference type="Rhea" id="RHEA-COMP:17340"/>
        <dbReference type="ChEBI" id="CHEBI:33019"/>
        <dbReference type="ChEBI" id="CHEBI:61560"/>
        <dbReference type="ChEBI" id="CHEBI:173112"/>
        <dbReference type="EC" id="2.7.7.7"/>
    </reaction>
</comment>
<dbReference type="EC" id="2.7.7.7" evidence="1"/>
<feature type="domain" description="DNA polymerase epsilon catalytic subunit A C-terminal" evidence="3">
    <location>
        <begin position="15"/>
        <end position="187"/>
    </location>
</feature>
<dbReference type="GO" id="GO:0006272">
    <property type="term" value="P:leading strand elongation"/>
    <property type="evidence" value="ECO:0007669"/>
    <property type="project" value="TreeGrafter"/>
</dbReference>
<keyword evidence="1" id="KW-0808">Transferase</keyword>
<dbReference type="GO" id="GO:0003677">
    <property type="term" value="F:DNA binding"/>
    <property type="evidence" value="ECO:0007669"/>
    <property type="project" value="UniProtKB-KW"/>
</dbReference>
<keyword evidence="1" id="KW-0863">Zinc-finger</keyword>
<comment type="similarity">
    <text evidence="1">Belongs to the DNA polymerase type-B family.</text>
</comment>
<dbReference type="GO" id="GO:0045004">
    <property type="term" value="P:DNA replication proofreading"/>
    <property type="evidence" value="ECO:0007669"/>
    <property type="project" value="TreeGrafter"/>
</dbReference>
<keyword evidence="1" id="KW-0539">Nucleus</keyword>
<dbReference type="GO" id="GO:0008310">
    <property type="term" value="F:single-stranded DNA 3'-5' DNA exonuclease activity"/>
    <property type="evidence" value="ECO:0007669"/>
    <property type="project" value="TreeGrafter"/>
</dbReference>
<protein>
    <recommendedName>
        <fullName evidence="1">DNA polymerase epsilon catalytic subunit</fullName>
        <ecNumber evidence="1">2.7.7.7</ecNumber>
    </recommendedName>
</protein>
<dbReference type="GO" id="GO:0008622">
    <property type="term" value="C:epsilon DNA polymerase complex"/>
    <property type="evidence" value="ECO:0007669"/>
    <property type="project" value="InterPro"/>
</dbReference>
<name>K0TNP0_THAOC</name>